<feature type="region of interest" description="Disordered" evidence="1">
    <location>
        <begin position="15"/>
        <end position="64"/>
    </location>
</feature>
<name>A0A6A5FEW0_PERFL</name>
<dbReference type="AlphaFoldDB" id="A0A6A5FEW0"/>
<evidence type="ECO:0000256" key="1">
    <source>
        <dbReference type="SAM" id="MobiDB-lite"/>
    </source>
</evidence>
<reference evidence="2 3" key="1">
    <citation type="submission" date="2019-06" db="EMBL/GenBank/DDBJ databases">
        <title>A chromosome-scale genome assembly of the European perch, Perca fluviatilis.</title>
        <authorList>
            <person name="Roques C."/>
            <person name="Zahm M."/>
            <person name="Cabau C."/>
            <person name="Klopp C."/>
            <person name="Bouchez O."/>
            <person name="Donnadieu C."/>
            <person name="Kuhl H."/>
            <person name="Gislard M."/>
            <person name="Guendouz S."/>
            <person name="Journot L."/>
            <person name="Haffray P."/>
            <person name="Bestin A."/>
            <person name="Morvezen R."/>
            <person name="Feron R."/>
            <person name="Wen M."/>
            <person name="Jouanno E."/>
            <person name="Herpin A."/>
            <person name="Schartl M."/>
            <person name="Postlethwait J."/>
            <person name="Schaerlinger B."/>
            <person name="Chardard D."/>
            <person name="Lecocq T."/>
            <person name="Poncet C."/>
            <person name="Jaffrelo L."/>
            <person name="Lampietro C."/>
            <person name="Guiguen Y."/>
        </authorList>
    </citation>
    <scope>NUCLEOTIDE SEQUENCE [LARGE SCALE GENOMIC DNA]</scope>
    <source>
        <tissue evidence="2">Blood</tissue>
    </source>
</reference>
<gene>
    <name evidence="2" type="ORF">PFLUV_G00031910</name>
</gene>
<accession>A0A6A5FEW0</accession>
<dbReference type="EMBL" id="VHII01000003">
    <property type="protein sequence ID" value="KAF1392810.1"/>
    <property type="molecule type" value="Genomic_DNA"/>
</dbReference>
<sequence length="96" mass="10624">MHYISNAQHSQDLMIIGSSGHRERSETLVRVDTSVPDPREMAQCTTHQLQDTERPSPPSSQANGFQVSEGLCSCLGQACCHVKSIRGRKHTGWAVY</sequence>
<protein>
    <submittedName>
        <fullName evidence="2">Uncharacterized protein</fullName>
    </submittedName>
</protein>
<organism evidence="2 3">
    <name type="scientific">Perca fluviatilis</name>
    <name type="common">European perch</name>
    <dbReference type="NCBI Taxonomy" id="8168"/>
    <lineage>
        <taxon>Eukaryota</taxon>
        <taxon>Metazoa</taxon>
        <taxon>Chordata</taxon>
        <taxon>Craniata</taxon>
        <taxon>Vertebrata</taxon>
        <taxon>Euteleostomi</taxon>
        <taxon>Actinopterygii</taxon>
        <taxon>Neopterygii</taxon>
        <taxon>Teleostei</taxon>
        <taxon>Neoteleostei</taxon>
        <taxon>Acanthomorphata</taxon>
        <taxon>Eupercaria</taxon>
        <taxon>Perciformes</taxon>
        <taxon>Percoidei</taxon>
        <taxon>Percidae</taxon>
        <taxon>Percinae</taxon>
        <taxon>Perca</taxon>
    </lineage>
</organism>
<keyword evidence="3" id="KW-1185">Reference proteome</keyword>
<proteinExistence type="predicted"/>
<evidence type="ECO:0000313" key="3">
    <source>
        <dbReference type="Proteomes" id="UP000465112"/>
    </source>
</evidence>
<evidence type="ECO:0000313" key="2">
    <source>
        <dbReference type="EMBL" id="KAF1392810.1"/>
    </source>
</evidence>
<dbReference type="Proteomes" id="UP000465112">
    <property type="component" value="Chromosome 3"/>
</dbReference>
<comment type="caution">
    <text evidence="2">The sequence shown here is derived from an EMBL/GenBank/DDBJ whole genome shotgun (WGS) entry which is preliminary data.</text>
</comment>
<feature type="compositionally biased region" description="Basic and acidic residues" evidence="1">
    <location>
        <begin position="20"/>
        <end position="29"/>
    </location>
</feature>